<dbReference type="PANTHER" id="PTHR23235">
    <property type="entry name" value="KRUEPPEL-LIKE TRANSCRIPTION FACTOR"/>
    <property type="match status" value="1"/>
</dbReference>
<evidence type="ECO:0000313" key="7">
    <source>
        <dbReference type="EMBL" id="GFU21341.1"/>
    </source>
</evidence>
<keyword evidence="8" id="KW-1185">Reference proteome</keyword>
<accession>A0A8X6UL78</accession>
<dbReference type="FunFam" id="3.30.160.60:FF:001527">
    <property type="entry name" value="Zinc finger protein"/>
    <property type="match status" value="1"/>
</dbReference>
<dbReference type="GO" id="GO:0000978">
    <property type="term" value="F:RNA polymerase II cis-regulatory region sequence-specific DNA binding"/>
    <property type="evidence" value="ECO:0007669"/>
    <property type="project" value="TreeGrafter"/>
</dbReference>
<dbReference type="PANTHER" id="PTHR23235:SF60">
    <property type="entry name" value="STRIPE, ISOFORM D"/>
    <property type="match status" value="1"/>
</dbReference>
<proteinExistence type="predicted"/>
<evidence type="ECO:0000313" key="8">
    <source>
        <dbReference type="Proteomes" id="UP000887013"/>
    </source>
</evidence>
<evidence type="ECO:0000256" key="2">
    <source>
        <dbReference type="ARBA" id="ARBA00022771"/>
    </source>
</evidence>
<dbReference type="SMART" id="SM00355">
    <property type="entry name" value="ZnF_C2H2"/>
    <property type="match status" value="2"/>
</dbReference>
<dbReference type="GO" id="GO:0000981">
    <property type="term" value="F:DNA-binding transcription factor activity, RNA polymerase II-specific"/>
    <property type="evidence" value="ECO:0007669"/>
    <property type="project" value="TreeGrafter"/>
</dbReference>
<dbReference type="FunFam" id="3.30.160.60:FF:001573">
    <property type="entry name" value="Zinc finger protein 407"/>
    <property type="match status" value="1"/>
</dbReference>
<dbReference type="OrthoDB" id="9622403at2759"/>
<keyword evidence="2 4" id="KW-0863">Zinc-finger</keyword>
<feature type="coiled-coil region" evidence="5">
    <location>
        <begin position="25"/>
        <end position="52"/>
    </location>
</feature>
<protein>
    <recommendedName>
        <fullName evidence="6">C2H2-type domain-containing protein</fullName>
    </recommendedName>
</protein>
<dbReference type="InterPro" id="IPR036236">
    <property type="entry name" value="Znf_C2H2_sf"/>
</dbReference>
<dbReference type="Proteomes" id="UP000887013">
    <property type="component" value="Unassembled WGS sequence"/>
</dbReference>
<feature type="domain" description="C2H2-type" evidence="6">
    <location>
        <begin position="239"/>
        <end position="266"/>
    </location>
</feature>
<dbReference type="InterPro" id="IPR013087">
    <property type="entry name" value="Znf_C2H2_type"/>
</dbReference>
<evidence type="ECO:0000256" key="5">
    <source>
        <dbReference type="SAM" id="Coils"/>
    </source>
</evidence>
<comment type="caution">
    <text evidence="7">The sequence shown here is derived from an EMBL/GenBank/DDBJ whole genome shotgun (WGS) entry which is preliminary data.</text>
</comment>
<evidence type="ECO:0000256" key="3">
    <source>
        <dbReference type="ARBA" id="ARBA00022833"/>
    </source>
</evidence>
<sequence length="267" mass="30826">MSSNDFKCVHQVDLKGNIDHFDTTTLRQENALERLENENQTLANDRMSETQVHHTTQRYSLLTEDSDTEIIEIDTRNCFPLCQGYIHEEIPDLLVKCYDSSNESPELKRKNLQEESVTLSAVGRCIRTACDTLLGMDYCDTDHVLKTTDSPFMGTISSNSIHLASFMEPDKMDSNVKKKSESKCENLRSENNVCKQDSSLSPSKHAREKVFQCEVCQRFFSRKETLNKHMRTHTGEKPFQCQVCQRTFSRKQLVNRHMLTHSGKKDF</sequence>
<dbReference type="SUPFAM" id="SSF57667">
    <property type="entry name" value="beta-beta-alpha zinc fingers"/>
    <property type="match status" value="1"/>
</dbReference>
<keyword evidence="1" id="KW-0479">Metal-binding</keyword>
<dbReference type="Pfam" id="PF00096">
    <property type="entry name" value="zf-C2H2"/>
    <property type="match status" value="2"/>
</dbReference>
<feature type="domain" description="C2H2-type" evidence="6">
    <location>
        <begin position="211"/>
        <end position="238"/>
    </location>
</feature>
<reference evidence="7" key="1">
    <citation type="submission" date="2020-08" db="EMBL/GenBank/DDBJ databases">
        <title>Multicomponent nature underlies the extraordinary mechanical properties of spider dragline silk.</title>
        <authorList>
            <person name="Kono N."/>
            <person name="Nakamura H."/>
            <person name="Mori M."/>
            <person name="Yoshida Y."/>
            <person name="Ohtoshi R."/>
            <person name="Malay A.D."/>
            <person name="Moran D.A.P."/>
            <person name="Tomita M."/>
            <person name="Numata K."/>
            <person name="Arakawa K."/>
        </authorList>
    </citation>
    <scope>NUCLEOTIDE SEQUENCE</scope>
</reference>
<dbReference type="PROSITE" id="PS50157">
    <property type="entry name" value="ZINC_FINGER_C2H2_2"/>
    <property type="match status" value="2"/>
</dbReference>
<dbReference type="Gene3D" id="3.30.160.60">
    <property type="entry name" value="Classic Zinc Finger"/>
    <property type="match status" value="2"/>
</dbReference>
<dbReference type="PROSITE" id="PS00028">
    <property type="entry name" value="ZINC_FINGER_C2H2_1"/>
    <property type="match status" value="2"/>
</dbReference>
<dbReference type="AlphaFoldDB" id="A0A8X6UL78"/>
<evidence type="ECO:0000256" key="1">
    <source>
        <dbReference type="ARBA" id="ARBA00022723"/>
    </source>
</evidence>
<organism evidence="7 8">
    <name type="scientific">Nephila pilipes</name>
    <name type="common">Giant wood spider</name>
    <name type="synonym">Nephila maculata</name>
    <dbReference type="NCBI Taxonomy" id="299642"/>
    <lineage>
        <taxon>Eukaryota</taxon>
        <taxon>Metazoa</taxon>
        <taxon>Ecdysozoa</taxon>
        <taxon>Arthropoda</taxon>
        <taxon>Chelicerata</taxon>
        <taxon>Arachnida</taxon>
        <taxon>Araneae</taxon>
        <taxon>Araneomorphae</taxon>
        <taxon>Entelegynae</taxon>
        <taxon>Araneoidea</taxon>
        <taxon>Nephilidae</taxon>
        <taxon>Nephila</taxon>
    </lineage>
</organism>
<dbReference type="GO" id="GO:0008270">
    <property type="term" value="F:zinc ion binding"/>
    <property type="evidence" value="ECO:0007669"/>
    <property type="project" value="UniProtKB-KW"/>
</dbReference>
<gene>
    <name evidence="7" type="ORF">NPIL_341931</name>
</gene>
<name>A0A8X6UL78_NEPPI</name>
<evidence type="ECO:0000256" key="4">
    <source>
        <dbReference type="PROSITE-ProRule" id="PRU00042"/>
    </source>
</evidence>
<dbReference type="EMBL" id="BMAW01080828">
    <property type="protein sequence ID" value="GFU21341.1"/>
    <property type="molecule type" value="Genomic_DNA"/>
</dbReference>
<evidence type="ECO:0000259" key="6">
    <source>
        <dbReference type="PROSITE" id="PS50157"/>
    </source>
</evidence>
<keyword evidence="3" id="KW-0862">Zinc</keyword>
<keyword evidence="5" id="KW-0175">Coiled coil</keyword>